<dbReference type="GO" id="GO:0005938">
    <property type="term" value="C:cell cortex"/>
    <property type="evidence" value="ECO:0007669"/>
    <property type="project" value="TreeGrafter"/>
</dbReference>
<reference evidence="3" key="1">
    <citation type="submission" date="2014-09" db="EMBL/GenBank/DDBJ databases">
        <authorList>
            <person name="Sharma Rahul"/>
            <person name="Thines Marco"/>
        </authorList>
    </citation>
    <scope>NUCLEOTIDE SEQUENCE [LARGE SCALE GENOMIC DNA]</scope>
</reference>
<dbReference type="GO" id="GO:0030427">
    <property type="term" value="C:site of polarized growth"/>
    <property type="evidence" value="ECO:0007669"/>
    <property type="project" value="TreeGrafter"/>
</dbReference>
<evidence type="ECO:0000256" key="1">
    <source>
        <dbReference type="SAM" id="MobiDB-lite"/>
    </source>
</evidence>
<dbReference type="PANTHER" id="PTHR12295:SF30">
    <property type="entry name" value="PROTEIN FURRY"/>
    <property type="match status" value="1"/>
</dbReference>
<dbReference type="GO" id="GO:0000902">
    <property type="term" value="P:cell morphogenesis"/>
    <property type="evidence" value="ECO:0007669"/>
    <property type="project" value="InterPro"/>
</dbReference>
<keyword evidence="3" id="KW-1185">Reference proteome</keyword>
<dbReference type="InterPro" id="IPR039867">
    <property type="entry name" value="Furry/Tao3/Mor2"/>
</dbReference>
<evidence type="ECO:0000313" key="3">
    <source>
        <dbReference type="Proteomes" id="UP000054928"/>
    </source>
</evidence>
<dbReference type="EMBL" id="CCYD01000053">
    <property type="protein sequence ID" value="CEG35647.1"/>
    <property type="molecule type" value="Genomic_DNA"/>
</dbReference>
<organism evidence="2 3">
    <name type="scientific">Plasmopara halstedii</name>
    <name type="common">Downy mildew of sunflower</name>
    <dbReference type="NCBI Taxonomy" id="4781"/>
    <lineage>
        <taxon>Eukaryota</taxon>
        <taxon>Sar</taxon>
        <taxon>Stramenopiles</taxon>
        <taxon>Oomycota</taxon>
        <taxon>Peronosporomycetes</taxon>
        <taxon>Peronosporales</taxon>
        <taxon>Peronosporaceae</taxon>
        <taxon>Plasmopara</taxon>
    </lineage>
</organism>
<feature type="compositionally biased region" description="Basic and acidic residues" evidence="1">
    <location>
        <begin position="2196"/>
        <end position="2216"/>
    </location>
</feature>
<accession>A0A0P1A557</accession>
<proteinExistence type="predicted"/>
<dbReference type="PANTHER" id="PTHR12295">
    <property type="entry name" value="FURRY-RELATED"/>
    <property type="match status" value="1"/>
</dbReference>
<dbReference type="OMA" id="CRWQDAA"/>
<dbReference type="OrthoDB" id="6287725at2759"/>
<name>A0A0P1A557_PLAHL</name>
<feature type="region of interest" description="Disordered" evidence="1">
    <location>
        <begin position="2189"/>
        <end position="2216"/>
    </location>
</feature>
<dbReference type="Proteomes" id="UP000054928">
    <property type="component" value="Unassembled WGS sequence"/>
</dbReference>
<dbReference type="RefSeq" id="XP_024572016.1">
    <property type="nucleotide sequence ID" value="XM_024726503.1"/>
</dbReference>
<evidence type="ECO:0000313" key="2">
    <source>
        <dbReference type="EMBL" id="CEG35647.1"/>
    </source>
</evidence>
<dbReference type="GeneID" id="36406572"/>
<sequence length="2216" mass="247783">MNSRDSNCDAALRELQRALDAFIATHLATVANLLVSKKSDQSCNLLENDETILSETTTVQRDLKRLQCLSSSITNTRRRRGLASVASVAKSLLSWLHSVESLKAANAAATTAVQPSAVPAARSAEDDQPQSPLDPVASWLVAKLLKAVFQVPQKNTRGDISLVERSAIDEVVGLVVSRCLVAFQRSYQAEEEMHVRVRAGSSGNLLSYLTMRKAKLKTAKPPNTLTICLTCTKEASIGWGQVLGLAACLAPEIARIILQKEILTRSAAWNATKVSVDVVRHPYLKYLAEICLGLVPCHNAPTQTLPQRLPDAVRWLRVMMPLLLKPHRSHVRSACAHLIAHLLQRELSSLSRQDLSILYTSSNCDWSRCISDLHAAALRLTECARKKSRGRTQQQLEASSWALRAVVLALSPGEIFTRYWRDDALSLLKLQYHLNQDASSNGVALYNILPSLDLSFTYMMHRHYVVRNSGQGAGGIPTDSECMEIINTTQAWAFFSLPRLRPQSSSSFGSNCTAFLTIAVPALIHVTRVMASYNMPYTIQSHIRRLLAESVGVGDPQKLVGLQALTDLLQTQEVEEENLLRFKVNQNDLFAYKQMIGELVGRVLLECSTRLGHKTLTDLSFARINENKLQTVDFQDKDDDELWKNPNRIVAAATFAAALALMPILYAHISLSIEQKLSLLVRTAVNAERVVRRRAQESIVALVGPQPLHCSEMLPPSAEAVVRALTDYILRMNVSPSTTVSDTAGAITILQLLNALFAPSRVFSTRWASSRAQVESLIQVEATAVYLLVRGDDNIQAEQMLRLAVLETLEVAHEAKMMYCEKFTRDNTDQQPFDRLSVWTLLKKLDSELEIAFFTYKPHDANHVDEPSALRRLIMDTSTRHSFRWSLALARILTCVATHAPEVTAYIWVDVANKVTKLEPVLSVTMLTDDSLSNQRELSRWRNFALLSMIAAGPIIQKQMALESESSSGAVSAASSTMIASLVHQLACYLRSSNVGQRHAAILVLGHAGSVALSTLLDVLARLETEAFATFCKDEQESPENYTDSLNLTRARSTRATKLSKKETLELQHAEEAQVTLQCAIGRCFRLHMESWTRTESNWDELRSGSPLGERLCRAVSAHLQNMLTMFENKTSVCTSSTGSTEVFANILSKTWISDVHPELFVMQLDFLATYHSLLLYVNANRQSMLHMPNNRIATIIFGWCGNFEKDLAHASLIGHFNSGFITCDKDFYLHWIQLCDVSTACDGRIFYPWLWVENQAKLLKRETSRRVAQFFICHRAFSALAVLLRFNLQSHALDDNLDDDRIDTWLDACFRVDDVQFDYFKDLCHFARQALNALLELPCGNAKFHHAVRRRLEKATYSLTSSDSSEVRVARQYFSALGASTNVITFFRTLLHQLQEERAAVHDKDNLALAVRLVHVLLLHVGLQREDEMVQQHRLMALNIVAALVCELSENSHDDKAAVTRWSLQGYKSSSLDSLVAGRMQVTVSALLASHFSVLSLRVSLAILRSLSTVPLHNRLEITQQQQMLAAVLPWLAEVSLVTMKDTLSRPLGLLDLLYQLTAIHCDTCREQLDHSWLTLAFAKNEDDDSNAREVVIFLMRQQLKCQIPSETAKTVMWWLCRWQDAAPDVLRFLFLRPMSSGASETTSSGTAAALHELATLVTLASDTSCHLLHCSPSSPDVQNLAIHLMHVALTTLFVVQESDVVDGDQVNSKIRQQCHVLLHSILPLLEAPRRLLSEALNSIQAATSPLDKREPCAVFIQAFRSLTLCLSASETQIWSELCIQEIALAISPETSVPFESVEGIRRPSPPYQACVRFALVAYTQLSPRFQSDVLLSVLTLLRQTLTAGADVGRECLELIARLMQTMPDSKLVLYPQVFWVALALLTHCRSRRDSSSSATSSLHDGALKVLSIFWERTPFLRHAVVHEVIRYTRPAQWRLGTMHNSVLFEIVRCMHAGESHDSCARAVNMMQKAVVFVPCDLLGVSSRQHLVICTVSLFPTLVIPSNENNQVWNDLTILWQNSGIESRDQLEELLQMRERDCSPKFVSSFMTAFMSALDALELDKDGNKLFDGLDLSLEVLIACLPSPVNNLSDAEWSTSTDVYDKRCDLVFLMLEELLGEVLRRIETTKRTWKPVPELEATLARLLRSPKSERQWRLTMRVLTWVAEMTNVSESAVAPMPKSCVSRLKSSAVSGGLKQIEEKDKSSDISRLSEEEMSI</sequence>
<dbReference type="STRING" id="4781.A0A0P1A557"/>
<protein>
    <submittedName>
        <fullName evidence="2">Uncharacterized protein</fullName>
    </submittedName>
</protein>